<keyword evidence="2" id="KW-1185">Reference proteome</keyword>
<sequence length="161" mass="16980">MAVSVPVEELLGEVAALGETPTLLVACGFDGALAPLGDDRALQQSSEALNVLLALPGTTVAVISRRPADEVAELMFLSGAKGGLRMIAPDDVEPLRRELDAVALVIDADPDSLTGLADADLGVLVDEESDPDADPEQRVYRVTEAEDVVEVLEELVNARRH</sequence>
<comment type="caution">
    <text evidence="1">The sequence shown here is derived from an EMBL/GenBank/DDBJ whole genome shotgun (WGS) entry which is preliminary data.</text>
</comment>
<protein>
    <submittedName>
        <fullName evidence="1">Uncharacterized protein</fullName>
    </submittedName>
</protein>
<evidence type="ECO:0000313" key="1">
    <source>
        <dbReference type="EMBL" id="MEJ2868105.1"/>
    </source>
</evidence>
<proteinExistence type="predicted"/>
<evidence type="ECO:0000313" key="2">
    <source>
        <dbReference type="Proteomes" id="UP001385809"/>
    </source>
</evidence>
<accession>A0ABU8MLB2</accession>
<gene>
    <name evidence="1" type="ORF">WCD74_10040</name>
</gene>
<dbReference type="EMBL" id="JBBEGN010000003">
    <property type="protein sequence ID" value="MEJ2868105.1"/>
    <property type="molecule type" value="Genomic_DNA"/>
</dbReference>
<organism evidence="1 2">
    <name type="scientific">Actinomycetospora aurantiaca</name>
    <dbReference type="NCBI Taxonomy" id="3129233"/>
    <lineage>
        <taxon>Bacteria</taxon>
        <taxon>Bacillati</taxon>
        <taxon>Actinomycetota</taxon>
        <taxon>Actinomycetes</taxon>
        <taxon>Pseudonocardiales</taxon>
        <taxon>Pseudonocardiaceae</taxon>
        <taxon>Actinomycetospora</taxon>
    </lineage>
</organism>
<dbReference type="Proteomes" id="UP001385809">
    <property type="component" value="Unassembled WGS sequence"/>
</dbReference>
<reference evidence="1 2" key="1">
    <citation type="submission" date="2024-03" db="EMBL/GenBank/DDBJ databases">
        <title>Actinomycetospora sp. OC33-EN08, a novel actinomycete isolated from wild orchid (Aerides multiflora).</title>
        <authorList>
            <person name="Suriyachadkun C."/>
        </authorList>
    </citation>
    <scope>NUCLEOTIDE SEQUENCE [LARGE SCALE GENOMIC DNA]</scope>
    <source>
        <strain evidence="1 2">OC33-EN08</strain>
    </source>
</reference>
<name>A0ABU8MLB2_9PSEU</name>
<dbReference type="RefSeq" id="WP_337694704.1">
    <property type="nucleotide sequence ID" value="NZ_JBBEGN010000003.1"/>
</dbReference>